<evidence type="ECO:0000256" key="7">
    <source>
        <dbReference type="ARBA" id="ARBA00022989"/>
    </source>
</evidence>
<dbReference type="PANTHER" id="PTHR32309:SF31">
    <property type="entry name" value="CAPSULAR EXOPOLYSACCHARIDE FAMILY"/>
    <property type="match status" value="1"/>
</dbReference>
<evidence type="ECO:0000256" key="10">
    <source>
        <dbReference type="SAM" id="Phobius"/>
    </source>
</evidence>
<dbReference type="EC" id="2.7.10.2" evidence="12"/>
<dbReference type="Gene3D" id="3.40.50.300">
    <property type="entry name" value="P-loop containing nucleotide triphosphate hydrolases"/>
    <property type="match status" value="1"/>
</dbReference>
<evidence type="ECO:0000313" key="13">
    <source>
        <dbReference type="Proteomes" id="UP000437709"/>
    </source>
</evidence>
<feature type="region of interest" description="Disordered" evidence="9">
    <location>
        <begin position="441"/>
        <end position="467"/>
    </location>
</feature>
<dbReference type="Pfam" id="PF02706">
    <property type="entry name" value="Wzz"/>
    <property type="match status" value="1"/>
</dbReference>
<dbReference type="GO" id="GO:0005524">
    <property type="term" value="F:ATP binding"/>
    <property type="evidence" value="ECO:0007669"/>
    <property type="project" value="UniProtKB-KW"/>
</dbReference>
<comment type="similarity">
    <text evidence="2">Belongs to the CpsC/CapA family.</text>
</comment>
<dbReference type="Proteomes" id="UP000437709">
    <property type="component" value="Unassembled WGS sequence"/>
</dbReference>
<dbReference type="CDD" id="cd05387">
    <property type="entry name" value="BY-kinase"/>
    <property type="match status" value="1"/>
</dbReference>
<protein>
    <submittedName>
        <fullName evidence="12">Polysaccharide biosynthesis tyrosine autokinase</fullName>
        <ecNumber evidence="12">2.7.10.2</ecNumber>
    </submittedName>
</protein>
<evidence type="ECO:0000256" key="4">
    <source>
        <dbReference type="ARBA" id="ARBA00022692"/>
    </source>
</evidence>
<gene>
    <name evidence="12" type="ORF">GB881_05845</name>
</gene>
<proteinExistence type="inferred from homology"/>
<keyword evidence="12" id="KW-0808">Transferase</keyword>
<dbReference type="InterPro" id="IPR050445">
    <property type="entry name" value="Bact_polysacc_biosynth/exp"/>
</dbReference>
<keyword evidence="13" id="KW-1185">Reference proteome</keyword>
<keyword evidence="12" id="KW-0418">Kinase</keyword>
<evidence type="ECO:0000256" key="3">
    <source>
        <dbReference type="ARBA" id="ARBA00022475"/>
    </source>
</evidence>
<evidence type="ECO:0000259" key="11">
    <source>
        <dbReference type="Pfam" id="PF02706"/>
    </source>
</evidence>
<feature type="transmembrane region" description="Helical" evidence="10">
    <location>
        <begin position="177"/>
        <end position="198"/>
    </location>
</feature>
<keyword evidence="7 10" id="KW-1133">Transmembrane helix</keyword>
<comment type="caution">
    <text evidence="12">The sequence shown here is derived from an EMBL/GenBank/DDBJ whole genome shotgun (WGS) entry which is preliminary data.</text>
</comment>
<sequence>MDMSFLEYVVLLQKRWRIWLSAILIGLLAALALSVVSEKQYTAVSTSFVTVADEDAAGSGEIFQGSQFAVQRMASYVALSSSPFVLEPVIEELNLGVSPRGLRQMVDVSSPAGTVMLDVSVQHSDPARAADIANEMSRQLGILIEELETPRGLAASSVKVTMTMPAVAPVEPSSPRIVLNLLLGLAGGAAVGLVLALLRHHHDRRVKSVGDIEELTGTVPLGSTLVPRAGSDRLVALDYRSVEAERYRTIKTALKLADPDRELRHFVVSSPTGDGADVAANLAVSWALTGASVCLVDARLRRPAASVVFDVDSTVGLSDVLVGDVELDTVLTEREDWSVTVLPAGYLPLDPVELLGSEAMARVIDELRSRFDIVIYDSGPLLEVSDAVVLARGLDGLVLVVRAGKVTSDELEACLGIVRQNRLRLLGTVWSGVRRRRRAARRSRPVDGELRRAAQPDPRDVELSPTT</sequence>
<comment type="subcellular location">
    <subcellularLocation>
        <location evidence="1">Cell membrane</location>
        <topology evidence="1">Multi-pass membrane protein</topology>
    </subcellularLocation>
</comment>
<dbReference type="EMBL" id="WHPC01000014">
    <property type="protein sequence ID" value="MPV36580.1"/>
    <property type="molecule type" value="Genomic_DNA"/>
</dbReference>
<dbReference type="InterPro" id="IPR005702">
    <property type="entry name" value="Wzc-like_C"/>
</dbReference>
<dbReference type="InterPro" id="IPR027417">
    <property type="entry name" value="P-loop_NTPase"/>
</dbReference>
<dbReference type="GO" id="GO:0004715">
    <property type="term" value="F:non-membrane spanning protein tyrosine kinase activity"/>
    <property type="evidence" value="ECO:0007669"/>
    <property type="project" value="UniProtKB-EC"/>
</dbReference>
<dbReference type="OrthoDB" id="9812433at2"/>
<dbReference type="SUPFAM" id="SSF52540">
    <property type="entry name" value="P-loop containing nucleoside triphosphate hydrolases"/>
    <property type="match status" value="1"/>
</dbReference>
<evidence type="ECO:0000256" key="9">
    <source>
        <dbReference type="SAM" id="MobiDB-lite"/>
    </source>
</evidence>
<accession>A0A6N7EEY4</accession>
<evidence type="ECO:0000256" key="1">
    <source>
        <dbReference type="ARBA" id="ARBA00004651"/>
    </source>
</evidence>
<keyword evidence="5" id="KW-0547">Nucleotide-binding</keyword>
<evidence type="ECO:0000256" key="2">
    <source>
        <dbReference type="ARBA" id="ARBA00006683"/>
    </source>
</evidence>
<keyword evidence="3" id="KW-1003">Cell membrane</keyword>
<evidence type="ECO:0000256" key="5">
    <source>
        <dbReference type="ARBA" id="ARBA00022741"/>
    </source>
</evidence>
<feature type="compositionally biased region" description="Basic and acidic residues" evidence="9">
    <location>
        <begin position="444"/>
        <end position="467"/>
    </location>
</feature>
<dbReference type="GO" id="GO:0005886">
    <property type="term" value="C:plasma membrane"/>
    <property type="evidence" value="ECO:0007669"/>
    <property type="project" value="UniProtKB-SubCell"/>
</dbReference>
<name>A0A6N7EEY4_9MICO</name>
<dbReference type="AlphaFoldDB" id="A0A6N7EEY4"/>
<feature type="domain" description="Polysaccharide chain length determinant N-terminal" evidence="11">
    <location>
        <begin position="3"/>
        <end position="93"/>
    </location>
</feature>
<dbReference type="NCBIfam" id="TIGR01007">
    <property type="entry name" value="eps_fam"/>
    <property type="match status" value="1"/>
</dbReference>
<keyword evidence="4 10" id="KW-0812">Transmembrane</keyword>
<dbReference type="InterPro" id="IPR003856">
    <property type="entry name" value="LPS_length_determ_N"/>
</dbReference>
<evidence type="ECO:0000313" key="12">
    <source>
        <dbReference type="EMBL" id="MPV36580.1"/>
    </source>
</evidence>
<keyword evidence="6" id="KW-0067">ATP-binding</keyword>
<evidence type="ECO:0000256" key="8">
    <source>
        <dbReference type="ARBA" id="ARBA00023136"/>
    </source>
</evidence>
<keyword evidence="8 10" id="KW-0472">Membrane</keyword>
<organism evidence="12 13">
    <name type="scientific">Georgenia subflava</name>
    <dbReference type="NCBI Taxonomy" id="1622177"/>
    <lineage>
        <taxon>Bacteria</taxon>
        <taxon>Bacillati</taxon>
        <taxon>Actinomycetota</taxon>
        <taxon>Actinomycetes</taxon>
        <taxon>Micrococcales</taxon>
        <taxon>Bogoriellaceae</taxon>
        <taxon>Georgenia</taxon>
    </lineage>
</organism>
<dbReference type="PANTHER" id="PTHR32309">
    <property type="entry name" value="TYROSINE-PROTEIN KINASE"/>
    <property type="match status" value="1"/>
</dbReference>
<reference evidence="12 13" key="1">
    <citation type="submission" date="2019-10" db="EMBL/GenBank/DDBJ databases">
        <title>Georgenia wutianyii sp. nov. and Georgenia yuyongxinii sp. nov. isolated from plateau pika (Ochotona curzoniae) in the Qinghai-Tibet plateau of China.</title>
        <authorList>
            <person name="Tian Z."/>
        </authorList>
    </citation>
    <scope>NUCLEOTIDE SEQUENCE [LARGE SCALE GENOMIC DNA]</scope>
    <source>
        <strain evidence="12 13">JCM 19765</strain>
    </source>
</reference>
<evidence type="ECO:0000256" key="6">
    <source>
        <dbReference type="ARBA" id="ARBA00022840"/>
    </source>
</evidence>